<dbReference type="SUPFAM" id="SSF55711">
    <property type="entry name" value="Subdomain of clathrin and coatomer appendage domain"/>
    <property type="match status" value="1"/>
</dbReference>
<dbReference type="InterPro" id="IPR011989">
    <property type="entry name" value="ARM-like"/>
</dbReference>
<protein>
    <recommendedName>
        <fullName evidence="13">Coatomer subunit gamma</fullName>
    </recommendedName>
</protein>
<dbReference type="Pfam" id="PF16381">
    <property type="entry name" value="Coatomer_g_Cpla"/>
    <property type="match status" value="1"/>
</dbReference>
<dbReference type="InterPro" id="IPR013040">
    <property type="entry name" value="Coatomer_gsu_app_Ig-like_dom"/>
</dbReference>
<comment type="subunit">
    <text evidence="13">Oligomeric complex.</text>
</comment>
<dbReference type="STRING" id="5353.A0A1Q3EH92"/>
<name>A0A1Q3EH92_LENED</name>
<evidence type="ECO:0000256" key="12">
    <source>
        <dbReference type="ARBA" id="ARBA00025536"/>
    </source>
</evidence>
<dbReference type="PANTHER" id="PTHR10261">
    <property type="entry name" value="COATOMER SUBUNIT GAMMA"/>
    <property type="match status" value="1"/>
</dbReference>
<feature type="region of interest" description="Disordered" evidence="14">
    <location>
        <begin position="631"/>
        <end position="663"/>
    </location>
</feature>
<dbReference type="GO" id="GO:0030126">
    <property type="term" value="C:COPI vesicle coat"/>
    <property type="evidence" value="ECO:0007669"/>
    <property type="project" value="InterPro"/>
</dbReference>
<dbReference type="InterPro" id="IPR032154">
    <property type="entry name" value="Coatomer_g_Cpla"/>
</dbReference>
<evidence type="ECO:0000256" key="7">
    <source>
        <dbReference type="ARBA" id="ARBA00022892"/>
    </source>
</evidence>
<keyword evidence="19" id="KW-1185">Reference proteome</keyword>
<evidence type="ECO:0000259" key="15">
    <source>
        <dbReference type="Pfam" id="PF01602"/>
    </source>
</evidence>
<keyword evidence="8 13" id="KW-0653">Protein transport</keyword>
<evidence type="ECO:0000256" key="11">
    <source>
        <dbReference type="ARBA" id="ARBA00023329"/>
    </source>
</evidence>
<dbReference type="GO" id="GO:0005783">
    <property type="term" value="C:endoplasmic reticulum"/>
    <property type="evidence" value="ECO:0007669"/>
    <property type="project" value="TreeGrafter"/>
</dbReference>
<dbReference type="PANTHER" id="PTHR10261:SF0">
    <property type="entry name" value="COATOMER SUBUNIT GAMMA-2"/>
    <property type="match status" value="1"/>
</dbReference>
<keyword evidence="11 13" id="KW-0968">Cytoplasmic vesicle</keyword>
<evidence type="ECO:0000256" key="5">
    <source>
        <dbReference type="ARBA" id="ARBA00022553"/>
    </source>
</evidence>
<dbReference type="InterPro" id="IPR016024">
    <property type="entry name" value="ARM-type_fold"/>
</dbReference>
<dbReference type="GO" id="GO:0006891">
    <property type="term" value="P:intra-Golgi vesicle-mediated transport"/>
    <property type="evidence" value="ECO:0007669"/>
    <property type="project" value="TreeGrafter"/>
</dbReference>
<evidence type="ECO:0000259" key="16">
    <source>
        <dbReference type="Pfam" id="PF08752"/>
    </source>
</evidence>
<keyword evidence="5" id="KW-0597">Phosphoprotein</keyword>
<feature type="domain" description="Coatomer subunit gamma C-terminal" evidence="17">
    <location>
        <begin position="819"/>
        <end position="932"/>
    </location>
</feature>
<dbReference type="InterPro" id="IPR002553">
    <property type="entry name" value="Clathrin/coatomer_adapt-like_N"/>
</dbReference>
<evidence type="ECO:0000256" key="3">
    <source>
        <dbReference type="ARBA" id="ARBA00022448"/>
    </source>
</evidence>
<evidence type="ECO:0000256" key="6">
    <source>
        <dbReference type="ARBA" id="ARBA00022737"/>
    </source>
</evidence>
<dbReference type="GO" id="GO:0005198">
    <property type="term" value="F:structural molecule activity"/>
    <property type="evidence" value="ECO:0007669"/>
    <property type="project" value="InterPro"/>
</dbReference>
<keyword evidence="7 13" id="KW-0931">ER-Golgi transport</keyword>
<keyword evidence="9 13" id="KW-0333">Golgi apparatus</keyword>
<dbReference type="SUPFAM" id="SSF48371">
    <property type="entry name" value="ARM repeat"/>
    <property type="match status" value="1"/>
</dbReference>
<evidence type="ECO:0000313" key="18">
    <source>
        <dbReference type="EMBL" id="GAW06555.1"/>
    </source>
</evidence>
<dbReference type="AlphaFoldDB" id="A0A1Q3EH92"/>
<reference evidence="18 19" key="2">
    <citation type="submission" date="2017-02" db="EMBL/GenBank/DDBJ databases">
        <title>A genome survey and senescence transcriptome analysis in Lentinula edodes.</title>
        <authorList>
            <person name="Sakamoto Y."/>
            <person name="Nakade K."/>
            <person name="Sato S."/>
            <person name="Yoshida Y."/>
            <person name="Miyazaki K."/>
            <person name="Natsume S."/>
            <person name="Konno N."/>
        </authorList>
    </citation>
    <scope>NUCLEOTIDE SEQUENCE [LARGE SCALE GENOMIC DNA]</scope>
    <source>
        <strain evidence="18 19">NBRC 111202</strain>
    </source>
</reference>
<accession>A0A1Q3EH92</accession>
<dbReference type="InterPro" id="IPR012295">
    <property type="entry name" value="TBP_dom_sf"/>
</dbReference>
<organism evidence="18 19">
    <name type="scientific">Lentinula edodes</name>
    <name type="common">Shiitake mushroom</name>
    <name type="synonym">Lentinus edodes</name>
    <dbReference type="NCBI Taxonomy" id="5353"/>
    <lineage>
        <taxon>Eukaryota</taxon>
        <taxon>Fungi</taxon>
        <taxon>Dikarya</taxon>
        <taxon>Basidiomycota</taxon>
        <taxon>Agaricomycotina</taxon>
        <taxon>Agaricomycetes</taxon>
        <taxon>Agaricomycetidae</taxon>
        <taxon>Agaricales</taxon>
        <taxon>Marasmiineae</taxon>
        <taxon>Omphalotaceae</taxon>
        <taxon>Lentinula</taxon>
    </lineage>
</organism>
<keyword evidence="3 13" id="KW-0813">Transport</keyword>
<dbReference type="Pfam" id="PF08752">
    <property type="entry name" value="COP-gamma_platf"/>
    <property type="match status" value="1"/>
</dbReference>
<evidence type="ECO:0000256" key="8">
    <source>
        <dbReference type="ARBA" id="ARBA00022927"/>
    </source>
</evidence>
<keyword evidence="10 13" id="KW-0472">Membrane</keyword>
<dbReference type="EMBL" id="BDGU01000328">
    <property type="protein sequence ID" value="GAW06555.1"/>
    <property type="molecule type" value="Genomic_DNA"/>
</dbReference>
<keyword evidence="4 13" id="KW-0963">Cytoplasm</keyword>
<dbReference type="GO" id="GO:0005793">
    <property type="term" value="C:endoplasmic reticulum-Golgi intermediate compartment"/>
    <property type="evidence" value="ECO:0007669"/>
    <property type="project" value="TreeGrafter"/>
</dbReference>
<dbReference type="PIRSF" id="PIRSF037093">
    <property type="entry name" value="Coatomer_gamma_subunit"/>
    <property type="match status" value="1"/>
</dbReference>
<keyword evidence="6" id="KW-0677">Repeat</keyword>
<dbReference type="InterPro" id="IPR013041">
    <property type="entry name" value="Clathrin_app_Ig-like_sf"/>
</dbReference>
<comment type="function">
    <text evidence="12 13">The coatomer is a cytosolic protein complex that binds to dilysine motifs and reversibly associates with Golgi non-clathrin-coated vesicles, which further mediate biosynthetic protein transport from the ER, via the Golgi up to the trans Golgi network. Coatomer complex is required for budding from Golgi membranes, and is essential for the retrograde Golgi-to-ER transport of dilysine-tagged proteins.</text>
</comment>
<dbReference type="Gene3D" id="1.25.10.10">
    <property type="entry name" value="Leucine-rich Repeat Variant"/>
    <property type="match status" value="2"/>
</dbReference>
<feature type="compositionally biased region" description="Polar residues" evidence="14">
    <location>
        <begin position="639"/>
        <end position="653"/>
    </location>
</feature>
<proteinExistence type="inferred from homology"/>
<evidence type="ECO:0000259" key="17">
    <source>
        <dbReference type="Pfam" id="PF16381"/>
    </source>
</evidence>
<comment type="subcellular location">
    <subcellularLocation>
        <location evidence="13">Cytoplasm</location>
    </subcellularLocation>
    <subcellularLocation>
        <location evidence="1 13">Golgi apparatus membrane</location>
        <topology evidence="1 13">Peripheral membrane protein</topology>
        <orientation evidence="1 13">Cytoplasmic side</orientation>
    </subcellularLocation>
    <subcellularLocation>
        <location evidence="13">Cytoplasmic vesicle</location>
        <location evidence="13">COPI-coated vesicle membrane</location>
        <topology evidence="13">Peripheral membrane protein</topology>
        <orientation evidence="13">Cytoplasmic side</orientation>
    </subcellularLocation>
</comment>
<comment type="caution">
    <text evidence="18">The sequence shown here is derived from an EMBL/GenBank/DDBJ whole genome shotgun (WGS) entry which is preliminary data.</text>
</comment>
<evidence type="ECO:0000256" key="10">
    <source>
        <dbReference type="ARBA" id="ARBA00023136"/>
    </source>
</evidence>
<dbReference type="GO" id="GO:0000139">
    <property type="term" value="C:Golgi membrane"/>
    <property type="evidence" value="ECO:0007669"/>
    <property type="project" value="UniProtKB-SubCell"/>
</dbReference>
<gene>
    <name evidence="18" type="ORF">LENED_008489</name>
</gene>
<dbReference type="Gene3D" id="2.60.40.1480">
    <property type="entry name" value="Coatomer, gamma subunit, appendage domain"/>
    <property type="match status" value="1"/>
</dbReference>
<dbReference type="FunFam" id="1.25.10.10:FF:000046">
    <property type="entry name" value="Coatomer subunit gamma"/>
    <property type="match status" value="1"/>
</dbReference>
<reference evidence="18 19" key="1">
    <citation type="submission" date="2016-08" db="EMBL/GenBank/DDBJ databases">
        <authorList>
            <consortium name="Lentinula edodes genome sequencing consortium"/>
            <person name="Sakamoto Y."/>
            <person name="Nakade K."/>
            <person name="Sato S."/>
            <person name="Yoshida Y."/>
            <person name="Miyazaki K."/>
            <person name="Natsume S."/>
            <person name="Konno N."/>
        </authorList>
    </citation>
    <scope>NUCLEOTIDE SEQUENCE [LARGE SCALE GENOMIC DNA]</scope>
    <source>
        <strain evidence="18 19">NBRC 111202</strain>
    </source>
</reference>
<comment type="similarity">
    <text evidence="2 13">Belongs to the COPG family.</text>
</comment>
<dbReference type="InterPro" id="IPR037067">
    <property type="entry name" value="Coatomer_gsu_app_sf"/>
</dbReference>
<dbReference type="Gene3D" id="3.30.310.10">
    <property type="entry name" value="TATA-Binding Protein"/>
    <property type="match status" value="1"/>
</dbReference>
<feature type="domain" description="Clathrin/coatomer adaptor adaptin-like N-terminal" evidence="15">
    <location>
        <begin position="25"/>
        <end position="580"/>
    </location>
</feature>
<dbReference type="Proteomes" id="UP000188533">
    <property type="component" value="Unassembled WGS sequence"/>
</dbReference>
<dbReference type="InterPro" id="IPR009028">
    <property type="entry name" value="Coatomer/calthrin_app_sub_C"/>
</dbReference>
<dbReference type="GO" id="GO:0006886">
    <property type="term" value="P:intracellular protein transport"/>
    <property type="evidence" value="ECO:0007669"/>
    <property type="project" value="InterPro"/>
</dbReference>
<dbReference type="FunFam" id="2.60.40.1480:FF:000001">
    <property type="entry name" value="Coatomer subunit gamma"/>
    <property type="match status" value="1"/>
</dbReference>
<dbReference type="FunFam" id="1.25.10.10:FF:000071">
    <property type="entry name" value="Coatomer subunit gamma"/>
    <property type="match status" value="1"/>
</dbReference>
<evidence type="ECO:0000256" key="1">
    <source>
        <dbReference type="ARBA" id="ARBA00004255"/>
    </source>
</evidence>
<dbReference type="InterPro" id="IPR017106">
    <property type="entry name" value="Coatomer_gsu"/>
</dbReference>
<dbReference type="Pfam" id="PF01602">
    <property type="entry name" value="Adaptin_N"/>
    <property type="match status" value="1"/>
</dbReference>
<dbReference type="SUPFAM" id="SSF49348">
    <property type="entry name" value="Clathrin adaptor appendage domain"/>
    <property type="match status" value="1"/>
</dbReference>
<dbReference type="GO" id="GO:0009306">
    <property type="term" value="P:protein secretion"/>
    <property type="evidence" value="ECO:0007669"/>
    <property type="project" value="TreeGrafter"/>
</dbReference>
<evidence type="ECO:0000313" key="19">
    <source>
        <dbReference type="Proteomes" id="UP000188533"/>
    </source>
</evidence>
<dbReference type="GO" id="GO:0006888">
    <property type="term" value="P:endoplasmic reticulum to Golgi vesicle-mediated transport"/>
    <property type="evidence" value="ECO:0007669"/>
    <property type="project" value="TreeGrafter"/>
</dbReference>
<evidence type="ECO:0000256" key="14">
    <source>
        <dbReference type="SAM" id="MobiDB-lite"/>
    </source>
</evidence>
<dbReference type="FunFam" id="3.30.310.10:FF:000008">
    <property type="entry name" value="Coatomer subunit gamma"/>
    <property type="match status" value="1"/>
</dbReference>
<feature type="domain" description="Coatomer gamma subunit appendage Ig-like subdomain" evidence="16">
    <location>
        <begin position="667"/>
        <end position="816"/>
    </location>
</feature>
<sequence>MASFALSFQSKKEDEAGLSSYYNNKTTIIQEARVFNESPISPRKCRALLTRIVYLLYVGETFGTQEATTLFFGTTKLFQHKDSALRQAVYLAIKELATTAEDVIMVTSSIMKDMQPNSEVIYRPNAIRALCRIIDPSMAQGVERFFKAAIVDRNPSISSAALVSSYHLFPFAKDVVKRWVNEVQEAVNAKSSGSFFGSVSSSGGYLGFGGSNSTANAQQTIPSSSYATQYHALGLLYLIRQQDRMAVTKMIQQLGGGKSGAGTTLKNPMALCMLIRYAAKVMEEDPNTQRQILDLLEGWLRHKSDMVNFEAARAICEMKYVTSQQLTKPIAVLQLFLSSPKPVLKFAATRTLASLALIHPSSVATCNVDLESLIADQNRSVATYAITTLLKTGNEASVDRLIKQITGFMTDISDEFKVIIVDAVRSLCLKFPSKHASMLTFLSGVLRDEGGYDFKRAVVEAMFDMIKFIKDCKEQALAHLCEFIEDCEFTKLSVRILHLLGMEGPKSPQPTKYIRFIYNRVVLENATVRAAAVTSLAKFGINSSDPGLQKSINVLLNRCLDDVDDEVRDRAALYLRTFKEKPLANAYVKEESVFSLAALESRLVAYVQDPSASSQPLDLSSVPKISRVQAAQEAARPSTLETIGAPSTSRVSNSPPPPTAAETQTVYAQQLAEVPEFVSYGPALNSSASPIQLTESETEYQVTCVKHIFKEHVVFQYNVSNTLPDTVLEGVTIIMQPSEETDSLVEDFIIPIPSLSPANSPGTVYVSFTRTSPEEFAIASFSSLLKFVSKEVDPSTGEPEDEGYEDEYPLEDVELSAGGDYIIPSYATFGSEWDRMRAGPSAVETFALSSMESLKSACDSIIEVLKMEPLGGTESPQSSTVHVLQLSGLVIGGGGKVLARCRMTFSQGSGVVLELGVRAEKQEVCDLVLAAVGG</sequence>
<evidence type="ECO:0000256" key="4">
    <source>
        <dbReference type="ARBA" id="ARBA00022490"/>
    </source>
</evidence>
<evidence type="ECO:0000256" key="13">
    <source>
        <dbReference type="PIRNR" id="PIRNR037093"/>
    </source>
</evidence>
<evidence type="ECO:0000256" key="2">
    <source>
        <dbReference type="ARBA" id="ARBA00010720"/>
    </source>
</evidence>
<evidence type="ECO:0000256" key="9">
    <source>
        <dbReference type="ARBA" id="ARBA00023034"/>
    </source>
</evidence>